<feature type="compositionally biased region" description="Polar residues" evidence="1">
    <location>
        <begin position="26"/>
        <end position="35"/>
    </location>
</feature>
<name>S9WIS6_9TRYP</name>
<evidence type="ECO:0000313" key="3">
    <source>
        <dbReference type="Proteomes" id="UP000515908"/>
    </source>
</evidence>
<keyword evidence="3" id="KW-1185">Reference proteome</keyword>
<accession>S9WIS6</accession>
<protein>
    <submittedName>
        <fullName evidence="2">Uncharacterized protein</fullName>
    </submittedName>
</protein>
<evidence type="ECO:0000256" key="1">
    <source>
        <dbReference type="SAM" id="MobiDB-lite"/>
    </source>
</evidence>
<proteinExistence type="predicted"/>
<evidence type="ECO:0000313" key="2">
    <source>
        <dbReference type="EMBL" id="CAD2213505.1"/>
    </source>
</evidence>
<gene>
    <name evidence="2" type="ORF">ADEAN_000094600</name>
</gene>
<dbReference type="VEuPathDB" id="TriTrypDB:ADEAN_000094600"/>
<dbReference type="EMBL" id="LR877146">
    <property type="protein sequence ID" value="CAD2213505.1"/>
    <property type="molecule type" value="Genomic_DNA"/>
</dbReference>
<dbReference type="OrthoDB" id="272695at2759"/>
<dbReference type="Proteomes" id="UP000515908">
    <property type="component" value="Chromosome 02"/>
</dbReference>
<dbReference type="AlphaFoldDB" id="S9WIS6"/>
<sequence>MSEYKYVTRSTTPPLYYRRPEGVPPSYQSLPTRDSFQIGGAPKPFVAPRQSTTAQPTPRSSYVMPTVSNPFLTTPNQRGVGEPVNPSAYIQERGTPRWSRRQEESNNFSTLESNEAAVAAEEAMLKAKLLELEADRRRQEEEQLLLSAGWASLFEREERYYTEPALDLSADIAAREQHCHGLHAQLEQMEAHLFQLTQEAEIYQPLLQERDAVAEEIQTVKEGFEKLKQKRQGLIARAERYFDVETKRSIEGKRAIHRLDVVLKEMTQSGALAQLQASRENSRNPSRSASRCVTFAPMKSIVLDANSGASSVEPDEMGMTNSYGENPINDHSVCIGLEDAEELGGNSVMYSLNNSHDQEGIKRRRFEPVSIH</sequence>
<feature type="compositionally biased region" description="Polar residues" evidence="1">
    <location>
        <begin position="49"/>
        <end position="60"/>
    </location>
</feature>
<organism evidence="2 3">
    <name type="scientific">Angomonas deanei</name>
    <dbReference type="NCBI Taxonomy" id="59799"/>
    <lineage>
        <taxon>Eukaryota</taxon>
        <taxon>Discoba</taxon>
        <taxon>Euglenozoa</taxon>
        <taxon>Kinetoplastea</taxon>
        <taxon>Metakinetoplastina</taxon>
        <taxon>Trypanosomatida</taxon>
        <taxon>Trypanosomatidae</taxon>
        <taxon>Strigomonadinae</taxon>
        <taxon>Angomonas</taxon>
    </lineage>
</organism>
<feature type="region of interest" description="Disordered" evidence="1">
    <location>
        <begin position="1"/>
        <end position="102"/>
    </location>
</feature>
<feature type="compositionally biased region" description="Polar residues" evidence="1">
    <location>
        <begin position="66"/>
        <end position="77"/>
    </location>
</feature>
<reference evidence="2 3" key="1">
    <citation type="submission" date="2020-08" db="EMBL/GenBank/DDBJ databases">
        <authorList>
            <person name="Newling K."/>
            <person name="Davey J."/>
            <person name="Forrester S."/>
        </authorList>
    </citation>
    <scope>NUCLEOTIDE SEQUENCE [LARGE SCALE GENOMIC DNA]</scope>
    <source>
        <strain evidence="3">Crithidia deanei Carvalho (ATCC PRA-265)</strain>
    </source>
</reference>